<accession>A0A1P8AXR7</accession>
<dbReference type="InParanoid" id="A0A1P8AXR7"/>
<dbReference type="Proteomes" id="UP000006548">
    <property type="component" value="Chromosome 2"/>
</dbReference>
<dbReference type="GeneID" id="28718338"/>
<gene>
    <name evidence="1 2" type="ordered locus">At2g40165</name>
</gene>
<evidence type="ECO:0000313" key="3">
    <source>
        <dbReference type="Proteomes" id="UP000006548"/>
    </source>
</evidence>
<evidence type="ECO:0000313" key="2">
    <source>
        <dbReference type="EMBL" id="ANM61458.1"/>
    </source>
</evidence>
<dbReference type="RefSeq" id="NP_001323675.1">
    <property type="nucleotide sequence ID" value="NM_001336826.1"/>
</dbReference>
<dbReference type="KEGG" id="ath:AT2G40165"/>
<organism evidence="2 3">
    <name type="scientific">Arabidopsis thaliana</name>
    <name type="common">Mouse-ear cress</name>
    <dbReference type="NCBI Taxonomy" id="3702"/>
    <lineage>
        <taxon>Eukaryota</taxon>
        <taxon>Viridiplantae</taxon>
        <taxon>Streptophyta</taxon>
        <taxon>Embryophyta</taxon>
        <taxon>Tracheophyta</taxon>
        <taxon>Spermatophyta</taxon>
        <taxon>Magnoliopsida</taxon>
        <taxon>eudicotyledons</taxon>
        <taxon>Gunneridae</taxon>
        <taxon>Pentapetalae</taxon>
        <taxon>rosids</taxon>
        <taxon>malvids</taxon>
        <taxon>Brassicales</taxon>
        <taxon>Brassicaceae</taxon>
        <taxon>Camelineae</taxon>
        <taxon>Arabidopsis</taxon>
    </lineage>
</organism>
<dbReference type="Araport" id="AT2G40165"/>
<keyword evidence="3" id="KW-1185">Reference proteome</keyword>
<reference evidence="3" key="2">
    <citation type="journal article" date="2017" name="Plant J.">
        <title>Araport11: a complete reannotation of the Arabidopsis thaliana reference genome.</title>
        <authorList>
            <person name="Cheng C.Y."/>
            <person name="Krishnakumar V."/>
            <person name="Chan A.P."/>
            <person name="Thibaud-Nissen F."/>
            <person name="Schobel S."/>
            <person name="Town C.D."/>
        </authorList>
    </citation>
    <scope>GENOME REANNOTATION</scope>
    <source>
        <strain evidence="3">cv. Columbia</strain>
    </source>
</reference>
<dbReference type="TAIR" id="AT2G40165"/>
<name>A0A1P8AXR7_ARATH</name>
<reference evidence="2 3" key="1">
    <citation type="journal article" date="1999" name="Nature">
        <title>Sequence and analysis of chromosome 2 of the plant Arabidopsis thaliana.</title>
        <authorList>
            <person name="Lin X."/>
            <person name="Kaul S."/>
            <person name="Rounsley S."/>
            <person name="Shea T.P."/>
            <person name="Benito M.I."/>
            <person name="Town C.D."/>
            <person name="Fujii C.Y."/>
            <person name="Mason T."/>
            <person name="Bowman C.L."/>
            <person name="Barnstead M."/>
            <person name="Feldblyum T.V."/>
            <person name="Buell C.R."/>
            <person name="Ketchum K.A."/>
            <person name="Lee J."/>
            <person name="Ronning C.M."/>
            <person name="Koo H.L."/>
            <person name="Moffat K.S."/>
            <person name="Cronin L.A."/>
            <person name="Shen M."/>
            <person name="Pai G."/>
            <person name="Van Aken S."/>
            <person name="Umayam L."/>
            <person name="Tallon L.J."/>
            <person name="Gill J.E."/>
            <person name="Adams M.D."/>
            <person name="Carrera A.J."/>
            <person name="Creasy T.H."/>
            <person name="Goodman H.M."/>
            <person name="Somerville C.R."/>
            <person name="Copenhaver G.P."/>
            <person name="Preuss D."/>
            <person name="Nierman W.C."/>
            <person name="White O."/>
            <person name="Eisen J.A."/>
            <person name="Salzberg S.L."/>
            <person name="Fraser C.M."/>
            <person name="Venter J.C."/>
        </authorList>
    </citation>
    <scope>NUCLEOTIDE SEQUENCE [LARGE SCALE GENOMIC DNA]</scope>
    <source>
        <strain evidence="3">cv. Columbia</strain>
    </source>
</reference>
<protein>
    <submittedName>
        <fullName evidence="2">Uncharacterized protein</fullName>
    </submittedName>
</protein>
<proteinExistence type="predicted"/>
<dbReference type="ExpressionAtlas" id="A0A1P8AXR7">
    <property type="expression patterns" value="baseline"/>
</dbReference>
<dbReference type="AlphaFoldDB" id="A0A1P8AXR7"/>
<sequence length="100" mass="10661">MITGSVFPSLLSGGSAFDSTRKGAQKLGLTLAKSNLEVAISISGCVTLSRTHFPVKTSQNSNGTRSVMCIEFLKLANPQLLLVVQIASEKEYGKKNDCKV</sequence>
<dbReference type="EMBL" id="CP002685">
    <property type="protein sequence ID" value="ANM61458.1"/>
    <property type="molecule type" value="Genomic_DNA"/>
</dbReference>
<evidence type="ECO:0000313" key="1">
    <source>
        <dbReference type="Araport" id="AT2G40165"/>
    </source>
</evidence>